<dbReference type="EMBL" id="KB446561">
    <property type="protein sequence ID" value="EME80665.1"/>
    <property type="molecule type" value="Genomic_DNA"/>
</dbReference>
<feature type="region of interest" description="Disordered" evidence="1">
    <location>
        <begin position="253"/>
        <end position="292"/>
    </location>
</feature>
<dbReference type="HOGENOM" id="CLU_420984_0_0_1"/>
<evidence type="ECO:0000313" key="2">
    <source>
        <dbReference type="EMBL" id="EME80665.1"/>
    </source>
</evidence>
<feature type="region of interest" description="Disordered" evidence="1">
    <location>
        <begin position="311"/>
        <end position="340"/>
    </location>
</feature>
<gene>
    <name evidence="2" type="ORF">MYCFIDRAFT_177596</name>
</gene>
<dbReference type="AlphaFoldDB" id="M2YSH2"/>
<dbReference type="RefSeq" id="XP_007929549.1">
    <property type="nucleotide sequence ID" value="XM_007931358.1"/>
</dbReference>
<evidence type="ECO:0000256" key="1">
    <source>
        <dbReference type="SAM" id="MobiDB-lite"/>
    </source>
</evidence>
<name>M2YSH2_PSEFD</name>
<dbReference type="GeneID" id="19333805"/>
<dbReference type="VEuPathDB" id="FungiDB:MYCFIDRAFT_177596"/>
<sequence length="651" mass="73947">MLRNDSKIFPRSMPIRDQGRGFLMGSCVYNSWGALRLSPPMPKAVDIIRATRRTKARTNREPSIYQPIVLLCVDNEFVPDGSLLTWYHISLLNQSESLLFCINHEPQQLLTLTDLQARFILSSQSCPFLVHSTPKLTNLQARFKRSSQDFPVCVQSPPKLTTNHRESEFLGRQLRRDQIEAMMNAESIAEERRLMFQYIRDWSPNVPKWQGEEPLPLGSDPNEKAVRALARQRQEYADQDYDVRMTPGEIIEMHEPTPAEPDLGEDVWRPGERNPGSIDDESDGEEDHGGRFYHRDDEEFNRELFFHPEDLIGSNFDSDSTSSSDSNSTISPDPDSLTNDADEAWLDQQWDHIQRFEAAVETWKSHRTAALTSFRTAYREWSHTASSAASQAFTSHYRNATKVTSSNACRTSILTWFPDLPSDVKSALARIARCENKLEALAFDIESLRYEAAMDHESAEARWMQFRKSETYRLGEQLTEGKGRFGYESKAAFSSGCACLDCIPLSARFEGKAEDLVGIEAGLAIREVRLQMAERECRAETATWDGIDSERFAIVLAGLWAQNAGTALDAEIRRVSSQPEGEFLRELVGGMRELAQKLVGFQRRSRLRALRNEWVNPFLSFLIPRVVTRPSETSEAATSPQFPTALEKPNS</sequence>
<dbReference type="OrthoDB" id="3648254at2759"/>
<reference evidence="2 3" key="1">
    <citation type="journal article" date="2012" name="PLoS Pathog.">
        <title>Diverse lifestyles and strategies of plant pathogenesis encoded in the genomes of eighteen Dothideomycetes fungi.</title>
        <authorList>
            <person name="Ohm R.A."/>
            <person name="Feau N."/>
            <person name="Henrissat B."/>
            <person name="Schoch C.L."/>
            <person name="Horwitz B.A."/>
            <person name="Barry K.W."/>
            <person name="Condon B.J."/>
            <person name="Copeland A.C."/>
            <person name="Dhillon B."/>
            <person name="Glaser F."/>
            <person name="Hesse C.N."/>
            <person name="Kosti I."/>
            <person name="LaButti K."/>
            <person name="Lindquist E.A."/>
            <person name="Lucas S."/>
            <person name="Salamov A.A."/>
            <person name="Bradshaw R.E."/>
            <person name="Ciuffetti L."/>
            <person name="Hamelin R.C."/>
            <person name="Kema G.H.J."/>
            <person name="Lawrence C."/>
            <person name="Scott J.A."/>
            <person name="Spatafora J.W."/>
            <person name="Turgeon B.G."/>
            <person name="de Wit P.J.G.M."/>
            <person name="Zhong S."/>
            <person name="Goodwin S.B."/>
            <person name="Grigoriev I.V."/>
        </authorList>
    </citation>
    <scope>NUCLEOTIDE SEQUENCE [LARGE SCALE GENOMIC DNA]</scope>
    <source>
        <strain evidence="2 3">CIRAD86</strain>
    </source>
</reference>
<accession>M2YSH2</accession>
<protein>
    <submittedName>
        <fullName evidence="2">Uncharacterized protein</fullName>
    </submittedName>
</protein>
<feature type="compositionally biased region" description="Low complexity" evidence="1">
    <location>
        <begin position="314"/>
        <end position="336"/>
    </location>
</feature>
<evidence type="ECO:0000313" key="3">
    <source>
        <dbReference type="Proteomes" id="UP000016932"/>
    </source>
</evidence>
<organism evidence="2 3">
    <name type="scientific">Pseudocercospora fijiensis (strain CIRAD86)</name>
    <name type="common">Black leaf streak disease fungus</name>
    <name type="synonym">Mycosphaerella fijiensis</name>
    <dbReference type="NCBI Taxonomy" id="383855"/>
    <lineage>
        <taxon>Eukaryota</taxon>
        <taxon>Fungi</taxon>
        <taxon>Dikarya</taxon>
        <taxon>Ascomycota</taxon>
        <taxon>Pezizomycotina</taxon>
        <taxon>Dothideomycetes</taxon>
        <taxon>Dothideomycetidae</taxon>
        <taxon>Mycosphaerellales</taxon>
        <taxon>Mycosphaerellaceae</taxon>
        <taxon>Pseudocercospora</taxon>
    </lineage>
</organism>
<proteinExistence type="predicted"/>
<dbReference type="Proteomes" id="UP000016932">
    <property type="component" value="Unassembled WGS sequence"/>
</dbReference>
<keyword evidence="3" id="KW-1185">Reference proteome</keyword>
<dbReference type="KEGG" id="pfj:MYCFIDRAFT_177596"/>